<reference evidence="7 8" key="1">
    <citation type="submission" date="2019-02" db="EMBL/GenBank/DDBJ databases">
        <title>Deep-cultivation of Planctomycetes and their phenomic and genomic characterization uncovers novel biology.</title>
        <authorList>
            <person name="Wiegand S."/>
            <person name="Jogler M."/>
            <person name="Boedeker C."/>
            <person name="Pinto D."/>
            <person name="Vollmers J."/>
            <person name="Rivas-Marin E."/>
            <person name="Kohn T."/>
            <person name="Peeters S.H."/>
            <person name="Heuer A."/>
            <person name="Rast P."/>
            <person name="Oberbeckmann S."/>
            <person name="Bunk B."/>
            <person name="Jeske O."/>
            <person name="Meyerdierks A."/>
            <person name="Storesund J.E."/>
            <person name="Kallscheuer N."/>
            <person name="Luecker S."/>
            <person name="Lage O.M."/>
            <person name="Pohl T."/>
            <person name="Merkel B.J."/>
            <person name="Hornburger P."/>
            <person name="Mueller R.-W."/>
            <person name="Bruemmer F."/>
            <person name="Labrenz M."/>
            <person name="Spormann A.M."/>
            <person name="Op den Camp H."/>
            <person name="Overmann J."/>
            <person name="Amann R."/>
            <person name="Jetten M.S.M."/>
            <person name="Mascher T."/>
            <person name="Medema M.H."/>
            <person name="Devos D.P."/>
            <person name="Kaster A.-K."/>
            <person name="Ovreas L."/>
            <person name="Rohde M."/>
            <person name="Galperin M.Y."/>
            <person name="Jogler C."/>
        </authorList>
    </citation>
    <scope>NUCLEOTIDE SEQUENCE [LARGE SCALE GENOMIC DNA]</scope>
    <source>
        <strain evidence="7 8">Mal48</strain>
    </source>
</reference>
<keyword evidence="5" id="KW-1133">Transmembrane helix</keyword>
<evidence type="ECO:0000256" key="3">
    <source>
        <dbReference type="ARBA" id="ARBA00022801"/>
    </source>
</evidence>
<dbReference type="Proteomes" id="UP000315724">
    <property type="component" value="Chromosome"/>
</dbReference>
<keyword evidence="2" id="KW-0645">Protease</keyword>
<keyword evidence="4" id="KW-0720">Serine protease</keyword>
<dbReference type="KEGG" id="tpol:Mal48_38160"/>
<organism evidence="7 8">
    <name type="scientific">Thalassoglobus polymorphus</name>
    <dbReference type="NCBI Taxonomy" id="2527994"/>
    <lineage>
        <taxon>Bacteria</taxon>
        <taxon>Pseudomonadati</taxon>
        <taxon>Planctomycetota</taxon>
        <taxon>Planctomycetia</taxon>
        <taxon>Planctomycetales</taxon>
        <taxon>Planctomycetaceae</taxon>
        <taxon>Thalassoglobus</taxon>
    </lineage>
</organism>
<keyword evidence="5" id="KW-0472">Membrane</keyword>
<gene>
    <name evidence="7" type="primary">sppA_2</name>
    <name evidence="7" type="ORF">Mal48_38160</name>
</gene>
<dbReference type="InterPro" id="IPR047272">
    <property type="entry name" value="S49_SppA_C"/>
</dbReference>
<dbReference type="EMBL" id="CP036267">
    <property type="protein sequence ID" value="QDT34554.1"/>
    <property type="molecule type" value="Genomic_DNA"/>
</dbReference>
<dbReference type="Pfam" id="PF01343">
    <property type="entry name" value="Peptidase_S49"/>
    <property type="match status" value="1"/>
</dbReference>
<dbReference type="GO" id="GO:0008236">
    <property type="term" value="F:serine-type peptidase activity"/>
    <property type="evidence" value="ECO:0007669"/>
    <property type="project" value="UniProtKB-KW"/>
</dbReference>
<protein>
    <submittedName>
        <fullName evidence="7">Signal peptide peptidase SppA</fullName>
        <ecNumber evidence="7">3.4.21.-</ecNumber>
    </submittedName>
</protein>
<dbReference type="Gene3D" id="3.90.226.10">
    <property type="entry name" value="2-enoyl-CoA Hydratase, Chain A, domain 1"/>
    <property type="match status" value="1"/>
</dbReference>
<feature type="transmembrane region" description="Helical" evidence="5">
    <location>
        <begin position="25"/>
        <end position="46"/>
    </location>
</feature>
<keyword evidence="8" id="KW-1185">Reference proteome</keyword>
<dbReference type="AlphaFoldDB" id="A0A517QSF4"/>
<dbReference type="PANTHER" id="PTHR42987">
    <property type="entry name" value="PEPTIDASE S49"/>
    <property type="match status" value="1"/>
</dbReference>
<comment type="similarity">
    <text evidence="1">Belongs to the peptidase S49 family.</text>
</comment>
<dbReference type="InterPro" id="IPR029045">
    <property type="entry name" value="ClpP/crotonase-like_dom_sf"/>
</dbReference>
<dbReference type="RefSeq" id="WP_145202666.1">
    <property type="nucleotide sequence ID" value="NZ_CP036267.1"/>
</dbReference>
<evidence type="ECO:0000259" key="6">
    <source>
        <dbReference type="Pfam" id="PF01343"/>
    </source>
</evidence>
<dbReference type="PANTHER" id="PTHR42987:SF7">
    <property type="entry name" value="SIGNAL PEPTIDE PEPTIDASE SPPA-RELATED"/>
    <property type="match status" value="1"/>
</dbReference>
<evidence type="ECO:0000313" key="8">
    <source>
        <dbReference type="Proteomes" id="UP000315724"/>
    </source>
</evidence>
<dbReference type="InterPro" id="IPR004635">
    <property type="entry name" value="Pept_S49_SppA"/>
</dbReference>
<keyword evidence="3 7" id="KW-0378">Hydrolase</keyword>
<keyword evidence="5" id="KW-0812">Transmembrane</keyword>
<dbReference type="NCBIfam" id="TIGR00706">
    <property type="entry name" value="SppA_dom"/>
    <property type="match status" value="1"/>
</dbReference>
<dbReference type="SUPFAM" id="SSF52096">
    <property type="entry name" value="ClpP/crotonase"/>
    <property type="match status" value="1"/>
</dbReference>
<accession>A0A517QSF4</accession>
<dbReference type="EC" id="3.4.21.-" evidence="7"/>
<dbReference type="InterPro" id="IPR002142">
    <property type="entry name" value="Peptidase_S49"/>
</dbReference>
<evidence type="ECO:0000256" key="4">
    <source>
        <dbReference type="ARBA" id="ARBA00022825"/>
    </source>
</evidence>
<dbReference type="OrthoDB" id="9764363at2"/>
<feature type="domain" description="Peptidase S49" evidence="6">
    <location>
        <begin position="129"/>
        <end position="284"/>
    </location>
</feature>
<evidence type="ECO:0000256" key="5">
    <source>
        <dbReference type="SAM" id="Phobius"/>
    </source>
</evidence>
<proteinExistence type="inferred from homology"/>
<evidence type="ECO:0000256" key="2">
    <source>
        <dbReference type="ARBA" id="ARBA00022670"/>
    </source>
</evidence>
<evidence type="ECO:0000256" key="1">
    <source>
        <dbReference type="ARBA" id="ARBA00008683"/>
    </source>
</evidence>
<dbReference type="CDD" id="cd07023">
    <property type="entry name" value="S49_Sppa_N_C"/>
    <property type="match status" value="1"/>
</dbReference>
<dbReference type="GO" id="GO:0006508">
    <property type="term" value="P:proteolysis"/>
    <property type="evidence" value="ECO:0007669"/>
    <property type="project" value="UniProtKB-KW"/>
</dbReference>
<evidence type="ECO:0000313" key="7">
    <source>
        <dbReference type="EMBL" id="QDT34554.1"/>
    </source>
</evidence>
<sequence>MNQTVLHKGEKGTPTIIIQQPGRRLLLMFLLFALAFSLMLNLGLLASVGDLTSDTNTPNEKFHSGDTLADAKIARIEANFMIMNPYTNRIIKAIKKATKDDAVKGVLLVIDSPGGLVSDSHEIYHQIKKLSEKKPVFVQMKGIAASGGYYIAMGAGPDAPVYVEPTTWTGSIGVIVPRYNVTELADKIGVKADSLATGPLKDTLNPLKEMSAREREVWDAIIQDSFDRFLSVIAENRSNLSLEQVRELATGQVYTANQAIKNGLADEISFEEDSLTKLQEKLGLKTAKVIDYTYPLSFTESLLSVTARQPEINIDPFSKILEASTPRAMYLFGSQHGLKSNSY</sequence>
<name>A0A517QSF4_9PLAN</name>